<dbReference type="HOGENOM" id="CLU_1739413_0_0_3"/>
<dbReference type="KEGG" id="scs:Sta7437_4846"/>
<protein>
    <submittedName>
        <fullName evidence="1">Uncharacterized protein</fullName>
    </submittedName>
</protein>
<organism evidence="1 2">
    <name type="scientific">Stanieria cyanosphaera (strain ATCC 29371 / PCC 7437)</name>
    <dbReference type="NCBI Taxonomy" id="111780"/>
    <lineage>
        <taxon>Bacteria</taxon>
        <taxon>Bacillati</taxon>
        <taxon>Cyanobacteriota</taxon>
        <taxon>Cyanophyceae</taxon>
        <taxon>Pleurocapsales</taxon>
        <taxon>Dermocarpellaceae</taxon>
        <taxon>Stanieria</taxon>
    </lineage>
</organism>
<gene>
    <name evidence="1" type="ordered locus">Sta7437_4846</name>
</gene>
<dbReference type="Proteomes" id="UP000010473">
    <property type="component" value="Plasmid pSTA7437.02"/>
</dbReference>
<sequence length="150" mass="16718">MLKIALVLIFSWLLFSYLISTSFAQSAIFASNNNFQKSLINRQTSYQENTISLSKQELQQPLYLKIKTSDTTILSGKISFKKRTIVPLKNNLNLDLSTLLLPGKNEIELIGNYTPINNSISIEIQGKTTSISTSTAGSGILQQKLIIDVY</sequence>
<keyword evidence="2" id="KW-1185">Reference proteome</keyword>
<geneLocation type="plasmid" evidence="1 2">
    <name>pSTA7437.02</name>
</geneLocation>
<dbReference type="EMBL" id="CP003655">
    <property type="protein sequence ID" value="AFZ38279.1"/>
    <property type="molecule type" value="Genomic_DNA"/>
</dbReference>
<dbReference type="AlphaFoldDB" id="K9Y1S2"/>
<accession>K9Y1S2</accession>
<name>K9Y1S2_STAC7</name>
<keyword evidence="1" id="KW-0614">Plasmid</keyword>
<evidence type="ECO:0000313" key="1">
    <source>
        <dbReference type="EMBL" id="AFZ38279.1"/>
    </source>
</evidence>
<reference evidence="2" key="1">
    <citation type="journal article" date="2013" name="Proc. Natl. Acad. Sci. U.S.A.">
        <title>Improving the coverage of the cyanobacterial phylum using diversity-driven genome sequencing.</title>
        <authorList>
            <person name="Shih P.M."/>
            <person name="Wu D."/>
            <person name="Latifi A."/>
            <person name="Axen S.D."/>
            <person name="Fewer D.P."/>
            <person name="Talla E."/>
            <person name="Calteau A."/>
            <person name="Cai F."/>
            <person name="Tandeau de Marsac N."/>
            <person name="Rippka R."/>
            <person name="Herdman M."/>
            <person name="Sivonen K."/>
            <person name="Coursin T."/>
            <person name="Laurent T."/>
            <person name="Goodwin L."/>
            <person name="Nolan M."/>
            <person name="Davenport K.W."/>
            <person name="Han C.S."/>
            <person name="Rubin E.M."/>
            <person name="Eisen J.A."/>
            <person name="Woyke T."/>
            <person name="Gugger M."/>
            <person name="Kerfeld C.A."/>
        </authorList>
    </citation>
    <scope>NUCLEOTIDE SEQUENCE [LARGE SCALE GENOMIC DNA]</scope>
    <source>
        <strain evidence="2">ATCC 29371 / PCC 7437</strain>
        <plasmid evidence="2">Plasmid pSTA7437.02</plasmid>
    </source>
</reference>
<evidence type="ECO:0000313" key="2">
    <source>
        <dbReference type="Proteomes" id="UP000010473"/>
    </source>
</evidence>
<proteinExistence type="predicted"/>